<dbReference type="Proteomes" id="UP000000600">
    <property type="component" value="Unassembled WGS sequence"/>
</dbReference>
<reference evidence="1 2" key="1">
    <citation type="journal article" date="2006" name="Nature">
        <title>Global trends of whole-genome duplications revealed by the ciliate Paramecium tetraurelia.</title>
        <authorList>
            <consortium name="Genoscope"/>
            <person name="Aury J.-M."/>
            <person name="Jaillon O."/>
            <person name="Duret L."/>
            <person name="Noel B."/>
            <person name="Jubin C."/>
            <person name="Porcel B.M."/>
            <person name="Segurens B."/>
            <person name="Daubin V."/>
            <person name="Anthouard V."/>
            <person name="Aiach N."/>
            <person name="Arnaiz O."/>
            <person name="Billaut A."/>
            <person name="Beisson J."/>
            <person name="Blanc I."/>
            <person name="Bouhouche K."/>
            <person name="Camara F."/>
            <person name="Duharcourt S."/>
            <person name="Guigo R."/>
            <person name="Gogendeau D."/>
            <person name="Katinka M."/>
            <person name="Keller A.-M."/>
            <person name="Kissmehl R."/>
            <person name="Klotz C."/>
            <person name="Koll F."/>
            <person name="Le Moue A."/>
            <person name="Lepere C."/>
            <person name="Malinsky S."/>
            <person name="Nowacki M."/>
            <person name="Nowak J.K."/>
            <person name="Plattner H."/>
            <person name="Poulain J."/>
            <person name="Ruiz F."/>
            <person name="Serrano V."/>
            <person name="Zagulski M."/>
            <person name="Dessen P."/>
            <person name="Betermier M."/>
            <person name="Weissenbach J."/>
            <person name="Scarpelli C."/>
            <person name="Schachter V."/>
            <person name="Sperling L."/>
            <person name="Meyer E."/>
            <person name="Cohen J."/>
            <person name="Wincker P."/>
        </authorList>
    </citation>
    <scope>NUCLEOTIDE SEQUENCE [LARGE SCALE GENOMIC DNA]</scope>
    <source>
        <strain evidence="1 2">Stock d4-2</strain>
    </source>
</reference>
<gene>
    <name evidence="1" type="ORF">GSPATT00033825001</name>
</gene>
<name>A0BZK5_PARTE</name>
<keyword evidence="2" id="KW-1185">Reference proteome</keyword>
<dbReference type="GeneID" id="5017154"/>
<dbReference type="InParanoid" id="A0BZK5"/>
<sequence length="183" mass="21391">MINEIGTSENLIKQDQIEIQLRQVKLNLLDEQNIQIQLAIVSNQNEMKQVTTIENIEDRQIYKLNYDAQDQILQILLLNDGKQLGFSNQLLETLFTKQINEIKIIHEQIVVGVLSIQIIKSQNETQIDSERLKEYLKQTGLEKIFMVIFAEILQQKIGINDVYKFAARRLREIGQKILNEQKQ</sequence>
<dbReference type="OMA" id="HEQIVVG"/>
<dbReference type="KEGG" id="ptm:GSPATT00033825001"/>
<accession>A0BZK5</accession>
<protein>
    <submittedName>
        <fullName evidence="1">Uncharacterized protein</fullName>
    </submittedName>
</protein>
<dbReference type="RefSeq" id="XP_001431370.1">
    <property type="nucleotide sequence ID" value="XM_001431333.1"/>
</dbReference>
<evidence type="ECO:0000313" key="2">
    <source>
        <dbReference type="Proteomes" id="UP000000600"/>
    </source>
</evidence>
<dbReference type="HOGENOM" id="CLU_1477806_0_0_1"/>
<organism evidence="1 2">
    <name type="scientific">Paramecium tetraurelia</name>
    <dbReference type="NCBI Taxonomy" id="5888"/>
    <lineage>
        <taxon>Eukaryota</taxon>
        <taxon>Sar</taxon>
        <taxon>Alveolata</taxon>
        <taxon>Ciliophora</taxon>
        <taxon>Intramacronucleata</taxon>
        <taxon>Oligohymenophorea</taxon>
        <taxon>Peniculida</taxon>
        <taxon>Parameciidae</taxon>
        <taxon>Paramecium</taxon>
    </lineage>
</organism>
<dbReference type="EMBL" id="CT868029">
    <property type="protein sequence ID" value="CAK63972.1"/>
    <property type="molecule type" value="Genomic_DNA"/>
</dbReference>
<proteinExistence type="predicted"/>
<evidence type="ECO:0000313" key="1">
    <source>
        <dbReference type="EMBL" id="CAK63972.1"/>
    </source>
</evidence>
<dbReference type="AlphaFoldDB" id="A0BZK5"/>
<dbReference type="OrthoDB" id="10290799at2759"/>